<dbReference type="PROSITE" id="PS01117">
    <property type="entry name" value="HTH_MARR_1"/>
    <property type="match status" value="1"/>
</dbReference>
<protein>
    <recommendedName>
        <fullName evidence="4">HTH marR-type domain-containing protein</fullName>
    </recommendedName>
</protein>
<dbReference type="PRINTS" id="PR00598">
    <property type="entry name" value="HTHMARR"/>
</dbReference>
<keyword evidence="3" id="KW-0804">Transcription</keyword>
<dbReference type="RefSeq" id="WP_161977715.1">
    <property type="nucleotide sequence ID" value="NZ_BIFS01000001.1"/>
</dbReference>
<comment type="caution">
    <text evidence="5">The sequence shown here is derived from an EMBL/GenBank/DDBJ whole genome shotgun (WGS) entry which is preliminary data.</text>
</comment>
<dbReference type="PANTHER" id="PTHR42756:SF1">
    <property type="entry name" value="TRANSCRIPTIONAL REPRESSOR OF EMRAB OPERON"/>
    <property type="match status" value="1"/>
</dbReference>
<evidence type="ECO:0000313" key="5">
    <source>
        <dbReference type="EMBL" id="GCE21905.1"/>
    </source>
</evidence>
<name>A0A402AS27_9CHLR</name>
<evidence type="ECO:0000259" key="4">
    <source>
        <dbReference type="PROSITE" id="PS50995"/>
    </source>
</evidence>
<dbReference type="InterPro" id="IPR036390">
    <property type="entry name" value="WH_DNA-bd_sf"/>
</dbReference>
<dbReference type="PROSITE" id="PS50995">
    <property type="entry name" value="HTH_MARR_2"/>
    <property type="match status" value="1"/>
</dbReference>
<keyword evidence="6" id="KW-1185">Reference proteome</keyword>
<dbReference type="AlphaFoldDB" id="A0A402AS27"/>
<dbReference type="Gene3D" id="1.10.10.10">
    <property type="entry name" value="Winged helix-like DNA-binding domain superfamily/Winged helix DNA-binding domain"/>
    <property type="match status" value="1"/>
</dbReference>
<dbReference type="InterPro" id="IPR036388">
    <property type="entry name" value="WH-like_DNA-bd_sf"/>
</dbReference>
<dbReference type="Pfam" id="PF01047">
    <property type="entry name" value="MarR"/>
    <property type="match status" value="1"/>
</dbReference>
<evidence type="ECO:0000256" key="2">
    <source>
        <dbReference type="ARBA" id="ARBA00023125"/>
    </source>
</evidence>
<evidence type="ECO:0000256" key="3">
    <source>
        <dbReference type="ARBA" id="ARBA00023163"/>
    </source>
</evidence>
<dbReference type="SUPFAM" id="SSF46785">
    <property type="entry name" value="Winged helix' DNA-binding domain"/>
    <property type="match status" value="1"/>
</dbReference>
<keyword evidence="2" id="KW-0238">DNA-binding</keyword>
<dbReference type="InterPro" id="IPR000835">
    <property type="entry name" value="HTH_MarR-typ"/>
</dbReference>
<accession>A0A402AS27</accession>
<dbReference type="Proteomes" id="UP000287188">
    <property type="component" value="Unassembled WGS sequence"/>
</dbReference>
<dbReference type="SMART" id="SM00347">
    <property type="entry name" value="HTH_MARR"/>
    <property type="match status" value="1"/>
</dbReference>
<evidence type="ECO:0000313" key="6">
    <source>
        <dbReference type="Proteomes" id="UP000287188"/>
    </source>
</evidence>
<keyword evidence="1" id="KW-0805">Transcription regulation</keyword>
<dbReference type="EMBL" id="BIFS01000001">
    <property type="protein sequence ID" value="GCE21905.1"/>
    <property type="molecule type" value="Genomic_DNA"/>
</dbReference>
<evidence type="ECO:0000256" key="1">
    <source>
        <dbReference type="ARBA" id="ARBA00023015"/>
    </source>
</evidence>
<dbReference type="GO" id="GO:0003677">
    <property type="term" value="F:DNA binding"/>
    <property type="evidence" value="ECO:0007669"/>
    <property type="project" value="UniProtKB-KW"/>
</dbReference>
<reference evidence="6" key="1">
    <citation type="submission" date="2018-12" db="EMBL/GenBank/DDBJ databases">
        <title>Tengunoibacter tsumagoiensis gen. nov., sp. nov., Dictyobacter kobayashii sp. nov., D. alpinus sp. nov., and D. joshuensis sp. nov. and description of Dictyobacteraceae fam. nov. within the order Ktedonobacterales isolated from Tengu-no-mugimeshi.</title>
        <authorList>
            <person name="Wang C.M."/>
            <person name="Zheng Y."/>
            <person name="Sakai Y."/>
            <person name="Toyoda A."/>
            <person name="Minakuchi Y."/>
            <person name="Abe K."/>
            <person name="Yokota A."/>
            <person name="Yabe S."/>
        </authorList>
    </citation>
    <scope>NUCLEOTIDE SEQUENCE [LARGE SCALE GENOMIC DNA]</scope>
    <source>
        <strain evidence="6">Uno11</strain>
    </source>
</reference>
<dbReference type="InterPro" id="IPR023187">
    <property type="entry name" value="Tscrpt_reg_MarR-type_CS"/>
</dbReference>
<sequence length="166" mass="18685">MDLPAQTKNEVKRHEPVTSLLPVQRQWTSVLLNHAASLAQQHFTQALSTLHITARQFGALSVLANKGPLTQIELGRLITVDRNTMVSLTDDLEQLGLVQRCRHPHDRRAYAITLTANGQHTFEQANKLAKGSEEDFYASLSETDVTHLRSLLLRLIETQETSPERK</sequence>
<feature type="domain" description="HTH marR-type" evidence="4">
    <location>
        <begin position="24"/>
        <end position="157"/>
    </location>
</feature>
<proteinExistence type="predicted"/>
<dbReference type="GO" id="GO:0003700">
    <property type="term" value="F:DNA-binding transcription factor activity"/>
    <property type="evidence" value="ECO:0007669"/>
    <property type="project" value="InterPro"/>
</dbReference>
<gene>
    <name evidence="5" type="ORF">KDK_57050</name>
</gene>
<organism evidence="5 6">
    <name type="scientific">Dictyobacter kobayashii</name>
    <dbReference type="NCBI Taxonomy" id="2014872"/>
    <lineage>
        <taxon>Bacteria</taxon>
        <taxon>Bacillati</taxon>
        <taxon>Chloroflexota</taxon>
        <taxon>Ktedonobacteria</taxon>
        <taxon>Ktedonobacterales</taxon>
        <taxon>Dictyobacteraceae</taxon>
        <taxon>Dictyobacter</taxon>
    </lineage>
</organism>
<dbReference type="PANTHER" id="PTHR42756">
    <property type="entry name" value="TRANSCRIPTIONAL REGULATOR, MARR"/>
    <property type="match status" value="1"/>
</dbReference>